<proteinExistence type="inferred from homology"/>
<dbReference type="Pfam" id="PF01965">
    <property type="entry name" value="DJ-1_PfpI"/>
    <property type="match status" value="1"/>
</dbReference>
<dbReference type="SUPFAM" id="SSF52317">
    <property type="entry name" value="Class I glutamine amidotransferase-like"/>
    <property type="match status" value="1"/>
</dbReference>
<gene>
    <name evidence="5" type="primary">hchA</name>
    <name evidence="5" type="ORF">NCTC503_00744</name>
</gene>
<dbReference type="GO" id="GO:0019172">
    <property type="term" value="F:glyoxalase III activity"/>
    <property type="evidence" value="ECO:0007669"/>
    <property type="project" value="UniProtKB-EC"/>
</dbReference>
<dbReference type="RefSeq" id="WP_243117931.1">
    <property type="nucleotide sequence ID" value="NZ_CBCRUQ010000001.1"/>
</dbReference>
<dbReference type="PANTHER" id="PTHR48094:SF11">
    <property type="entry name" value="GLUTATHIONE-INDEPENDENT GLYOXALASE HSP31-RELATED"/>
    <property type="match status" value="1"/>
</dbReference>
<dbReference type="EMBL" id="LR590481">
    <property type="protein sequence ID" value="VTQ85328.1"/>
    <property type="molecule type" value="Genomic_DNA"/>
</dbReference>
<dbReference type="AlphaFoldDB" id="A0A4U9R3Y7"/>
<evidence type="ECO:0000256" key="1">
    <source>
        <dbReference type="ARBA" id="ARBA00023016"/>
    </source>
</evidence>
<name>A0A4U9R3Y7_HATHI</name>
<dbReference type="KEGG" id="hhw:NCTC503_00744"/>
<dbReference type="InterPro" id="IPR002818">
    <property type="entry name" value="DJ-1/PfpI"/>
</dbReference>
<evidence type="ECO:0000256" key="2">
    <source>
        <dbReference type="ARBA" id="ARBA00023239"/>
    </source>
</evidence>
<dbReference type="GO" id="GO:0019243">
    <property type="term" value="P:methylglyoxal catabolic process to D-lactate via S-lactoyl-glutathione"/>
    <property type="evidence" value="ECO:0007669"/>
    <property type="project" value="TreeGrafter"/>
</dbReference>
<dbReference type="GO" id="GO:0005737">
    <property type="term" value="C:cytoplasm"/>
    <property type="evidence" value="ECO:0007669"/>
    <property type="project" value="TreeGrafter"/>
</dbReference>
<evidence type="ECO:0000256" key="3">
    <source>
        <dbReference type="ARBA" id="ARBA00038493"/>
    </source>
</evidence>
<dbReference type="InterPro" id="IPR029062">
    <property type="entry name" value="Class_I_gatase-like"/>
</dbReference>
<dbReference type="InterPro" id="IPR050325">
    <property type="entry name" value="Prot/Nucl_acid_deglycase"/>
</dbReference>
<keyword evidence="2 5" id="KW-0456">Lyase</keyword>
<evidence type="ECO:0000313" key="6">
    <source>
        <dbReference type="Proteomes" id="UP000308489"/>
    </source>
</evidence>
<sequence length="187" mass="21475">MKKILIVETNISTYENINCATGLWLGETVHFYDEIIKAGYEVEFVSPKGGYVPIDPHRFKYAKKVDFKYYKDDDFKEKALTNTLKPSEINPDDYIAIYYTGGHGVIWDFPENKEIKNIAEIIYQNNGFVTAVCHGVVGLLNLVDKDDKPLIKGKTITGFYNLEEFLNRTNKKVPYSTEGELLKRKCI</sequence>
<reference evidence="5 6" key="1">
    <citation type="submission" date="2019-05" db="EMBL/GenBank/DDBJ databases">
        <authorList>
            <consortium name="Pathogen Informatics"/>
        </authorList>
    </citation>
    <scope>NUCLEOTIDE SEQUENCE [LARGE SCALE GENOMIC DNA]</scope>
    <source>
        <strain evidence="5 6">NCTC503</strain>
    </source>
</reference>
<evidence type="ECO:0000313" key="5">
    <source>
        <dbReference type="EMBL" id="VTQ85328.1"/>
    </source>
</evidence>
<dbReference type="EC" id="4.2.1.130" evidence="5"/>
<keyword evidence="1" id="KW-0346">Stress response</keyword>
<dbReference type="Gene3D" id="3.40.50.880">
    <property type="match status" value="1"/>
</dbReference>
<feature type="domain" description="DJ-1/PfpI" evidence="4">
    <location>
        <begin position="27"/>
        <end position="172"/>
    </location>
</feature>
<dbReference type="Proteomes" id="UP000308489">
    <property type="component" value="Chromosome 1"/>
</dbReference>
<evidence type="ECO:0000259" key="4">
    <source>
        <dbReference type="Pfam" id="PF01965"/>
    </source>
</evidence>
<comment type="similarity">
    <text evidence="3">Belongs to the peptidase C56 family. HSP31-like subfamily.</text>
</comment>
<dbReference type="PANTHER" id="PTHR48094">
    <property type="entry name" value="PROTEIN/NUCLEIC ACID DEGLYCASE DJ-1-RELATED"/>
    <property type="match status" value="1"/>
</dbReference>
<keyword evidence="6" id="KW-1185">Reference proteome</keyword>
<dbReference type="CDD" id="cd03141">
    <property type="entry name" value="GATase1_Hsp31_like"/>
    <property type="match status" value="1"/>
</dbReference>
<protein>
    <submittedName>
        <fullName evidence="5">Molecular chaperone Hsp31 and glyoxalase 3</fullName>
        <ecNumber evidence="5">4.2.1.130</ecNumber>
    </submittedName>
</protein>
<accession>A0A4U9R3Y7</accession>
<organism evidence="5 6">
    <name type="scientific">Hathewaya histolytica</name>
    <name type="common">Clostridium histolyticum</name>
    <dbReference type="NCBI Taxonomy" id="1498"/>
    <lineage>
        <taxon>Bacteria</taxon>
        <taxon>Bacillati</taxon>
        <taxon>Bacillota</taxon>
        <taxon>Clostridia</taxon>
        <taxon>Eubacteriales</taxon>
        <taxon>Clostridiaceae</taxon>
        <taxon>Hathewaya</taxon>
    </lineage>
</organism>